<accession>A0AAD4YVX3</accession>
<sequence length="336" mass="37997">MKDLGPSKKILGMQITRDKHRGILQLSQAEYINRVLQRFNMGDTKPVSTPLASHFHLSKDQSPQTKEERDLMAKVPYASAIGSLMYAMVCTRPDIGHAVGVVSRFMSNPGKAHWEAVKWILRYLQGTTGKFLYFGKGELKVQGYVDADFGGEVDHRRSTTGYIFTVGNTAVSWMSQLQKIVTLSTTEAEYVAVTEASKEMIWLQGLLTELGFKQEKNVLHSDSQSAIQLAKNSAFHSRTKHIGLRYHFIRSLLEDEVLILEKIQGSKNPADMLTKTVAIDKLKLCSTSVGLQEYQDRKDLLHRSRCEDRLKSVFKWEIVKKMGTNHFLVKNKGCLT</sequence>
<evidence type="ECO:0000313" key="2">
    <source>
        <dbReference type="Proteomes" id="UP001054821"/>
    </source>
</evidence>
<dbReference type="Proteomes" id="UP001054821">
    <property type="component" value="Chromosome 6"/>
</dbReference>
<dbReference type="CDD" id="cd09272">
    <property type="entry name" value="RNase_HI_RT_Ty1"/>
    <property type="match status" value="1"/>
</dbReference>
<dbReference type="AlphaFoldDB" id="A0AAD4YVX3"/>
<evidence type="ECO:0008006" key="3">
    <source>
        <dbReference type="Google" id="ProtNLM"/>
    </source>
</evidence>
<dbReference type="PANTHER" id="PTHR11439">
    <property type="entry name" value="GAG-POL-RELATED RETROTRANSPOSON"/>
    <property type="match status" value="1"/>
</dbReference>
<evidence type="ECO:0000313" key="1">
    <source>
        <dbReference type="EMBL" id="KAI5324382.1"/>
    </source>
</evidence>
<reference evidence="1 2" key="1">
    <citation type="journal article" date="2022" name="G3 (Bethesda)">
        <title>Whole-genome sequence and methylome profiling of the almond [Prunus dulcis (Mill.) D.A. Webb] cultivar 'Nonpareil'.</title>
        <authorList>
            <person name="D'Amico-Willman K.M."/>
            <person name="Ouma W.Z."/>
            <person name="Meulia T."/>
            <person name="Sideli G.M."/>
            <person name="Gradziel T.M."/>
            <person name="Fresnedo-Ramirez J."/>
        </authorList>
    </citation>
    <scope>NUCLEOTIDE SEQUENCE [LARGE SCALE GENOMIC DNA]</scope>
    <source>
        <strain evidence="1">Clone GOH B32 T37-40</strain>
    </source>
</reference>
<keyword evidence="2" id="KW-1185">Reference proteome</keyword>
<dbReference type="EMBL" id="JAJFAZ020000006">
    <property type="protein sequence ID" value="KAI5324382.1"/>
    <property type="molecule type" value="Genomic_DNA"/>
</dbReference>
<name>A0AAD4YVX3_PRUDU</name>
<organism evidence="1 2">
    <name type="scientific">Prunus dulcis</name>
    <name type="common">Almond</name>
    <name type="synonym">Amygdalus dulcis</name>
    <dbReference type="NCBI Taxonomy" id="3755"/>
    <lineage>
        <taxon>Eukaryota</taxon>
        <taxon>Viridiplantae</taxon>
        <taxon>Streptophyta</taxon>
        <taxon>Embryophyta</taxon>
        <taxon>Tracheophyta</taxon>
        <taxon>Spermatophyta</taxon>
        <taxon>Magnoliopsida</taxon>
        <taxon>eudicotyledons</taxon>
        <taxon>Gunneridae</taxon>
        <taxon>Pentapetalae</taxon>
        <taxon>rosids</taxon>
        <taxon>fabids</taxon>
        <taxon>Rosales</taxon>
        <taxon>Rosaceae</taxon>
        <taxon>Amygdaloideae</taxon>
        <taxon>Amygdaleae</taxon>
        <taxon>Prunus</taxon>
    </lineage>
</organism>
<protein>
    <recommendedName>
        <fullName evidence="3">Toll-Interleukin-Resistance domain family protein</fullName>
    </recommendedName>
</protein>
<proteinExistence type="predicted"/>
<dbReference type="InterPro" id="IPR043502">
    <property type="entry name" value="DNA/RNA_pol_sf"/>
</dbReference>
<dbReference type="SUPFAM" id="SSF56672">
    <property type="entry name" value="DNA/RNA polymerases"/>
    <property type="match status" value="1"/>
</dbReference>
<gene>
    <name evidence="1" type="ORF">L3X38_033455</name>
</gene>
<dbReference type="PANTHER" id="PTHR11439:SF467">
    <property type="entry name" value="INTEGRASE CATALYTIC DOMAIN-CONTAINING PROTEIN"/>
    <property type="match status" value="1"/>
</dbReference>
<comment type="caution">
    <text evidence="1">The sequence shown here is derived from an EMBL/GenBank/DDBJ whole genome shotgun (WGS) entry which is preliminary data.</text>
</comment>